<gene>
    <name evidence="1" type="ORF">GMBLW1_25300</name>
</gene>
<dbReference type="Proteomes" id="UP000464378">
    <property type="component" value="Chromosome"/>
</dbReference>
<accession>A0A6C2YIR9</accession>
<protein>
    <submittedName>
        <fullName evidence="1">Uncharacterized protein</fullName>
    </submittedName>
</protein>
<dbReference type="EMBL" id="LR586016">
    <property type="protein sequence ID" value="VIP01430.1"/>
    <property type="molecule type" value="Genomic_DNA"/>
</dbReference>
<dbReference type="InterPro" id="IPR008972">
    <property type="entry name" value="Cupredoxin"/>
</dbReference>
<evidence type="ECO:0000313" key="1">
    <source>
        <dbReference type="EMBL" id="VIP01430.1"/>
    </source>
</evidence>
<dbReference type="InterPro" id="IPR008969">
    <property type="entry name" value="CarboxyPept-like_regulatory"/>
</dbReference>
<dbReference type="Gene3D" id="2.60.40.420">
    <property type="entry name" value="Cupredoxins - blue copper proteins"/>
    <property type="match status" value="1"/>
</dbReference>
<dbReference type="SUPFAM" id="SSF49464">
    <property type="entry name" value="Carboxypeptidase regulatory domain-like"/>
    <property type="match status" value="1"/>
</dbReference>
<proteinExistence type="predicted"/>
<dbReference type="AlphaFoldDB" id="A0A6C2YIR9"/>
<dbReference type="SUPFAM" id="SSF49503">
    <property type="entry name" value="Cupredoxins"/>
    <property type="match status" value="1"/>
</dbReference>
<sequence>MAGFNPFFRLPSRRDSLIDFRNAVLGGMLLTHEVVMRSAGKLLAAESTAEGDWGTIRGQVVYDEAAMLPDVREVDFSKVSMSALEREFFTSTGKVMYEDWVIDPKSRGVRHTYIWLRPDTSDTKVSAIDTIHPSLRAVPREKVVMDQESMGFRPHAVALRSGQTLHIKNSSPIPHAVVWTSRENGNGNRAMPPKTDFDLEDLKAERLPVMMSCAPHPWERAVMRVFEHPYFALTDAQGRFEIKLAPGGKWRLVVWQESMGFKDGAKGRAGIPITVEAGMVLDVGKLSVVALS</sequence>
<dbReference type="RefSeq" id="WP_162656636.1">
    <property type="nucleotide sequence ID" value="NZ_LR593887.1"/>
</dbReference>
<dbReference type="KEGG" id="tim:GMBLW1_25300"/>
<reference evidence="1" key="1">
    <citation type="submission" date="2019-04" db="EMBL/GenBank/DDBJ databases">
        <authorList>
            <consortium name="Science for Life Laboratories"/>
        </authorList>
    </citation>
    <scope>NUCLEOTIDE SEQUENCE</scope>
    <source>
        <strain evidence="1">MBLW1</strain>
    </source>
</reference>
<keyword evidence="2" id="KW-1185">Reference proteome</keyword>
<evidence type="ECO:0000313" key="2">
    <source>
        <dbReference type="Proteomes" id="UP000464378"/>
    </source>
</evidence>
<name>A0A6C2YIR9_9BACT</name>
<dbReference type="InParanoid" id="A0A6C2YIR9"/>
<organism evidence="1">
    <name type="scientific">Tuwongella immobilis</name>
    <dbReference type="NCBI Taxonomy" id="692036"/>
    <lineage>
        <taxon>Bacteria</taxon>
        <taxon>Pseudomonadati</taxon>
        <taxon>Planctomycetota</taxon>
        <taxon>Planctomycetia</taxon>
        <taxon>Gemmatales</taxon>
        <taxon>Gemmataceae</taxon>
        <taxon>Tuwongella</taxon>
    </lineage>
</organism>
<dbReference type="EMBL" id="LR593887">
    <property type="protein sequence ID" value="VTR98382.1"/>
    <property type="molecule type" value="Genomic_DNA"/>
</dbReference>